<dbReference type="GO" id="GO:0005789">
    <property type="term" value="C:endoplasmic reticulum membrane"/>
    <property type="evidence" value="ECO:0007669"/>
    <property type="project" value="UniProtKB-SubCell"/>
</dbReference>
<dbReference type="PANTHER" id="PTHR28285">
    <property type="entry name" value="PROTEIN BIG1"/>
    <property type="match status" value="1"/>
</dbReference>
<comment type="caution">
    <text evidence="12">The sequence shown here is derived from an EMBL/GenBank/DDBJ whole genome shotgun (WGS) entry which is preliminary data.</text>
</comment>
<dbReference type="AlphaFoldDB" id="A0A4Q2DM13"/>
<gene>
    <name evidence="12" type="ORF">EST38_g4666</name>
</gene>
<feature type="region of interest" description="Disordered" evidence="10">
    <location>
        <begin position="1"/>
        <end position="26"/>
    </location>
</feature>
<evidence type="ECO:0000256" key="6">
    <source>
        <dbReference type="ARBA" id="ARBA00022824"/>
    </source>
</evidence>
<evidence type="ECO:0000256" key="3">
    <source>
        <dbReference type="ARBA" id="ARBA00022089"/>
    </source>
</evidence>
<dbReference type="GO" id="GO:0071555">
    <property type="term" value="P:cell wall organization"/>
    <property type="evidence" value="ECO:0007669"/>
    <property type="project" value="UniProtKB-KW"/>
</dbReference>
<dbReference type="InterPro" id="IPR037654">
    <property type="entry name" value="Big1"/>
</dbReference>
<dbReference type="OrthoDB" id="10029326at2759"/>
<dbReference type="GO" id="GO:0009272">
    <property type="term" value="P:fungal-type cell wall biogenesis"/>
    <property type="evidence" value="ECO:0007669"/>
    <property type="project" value="TreeGrafter"/>
</dbReference>
<evidence type="ECO:0000313" key="12">
    <source>
        <dbReference type="EMBL" id="RXW21170.1"/>
    </source>
</evidence>
<keyword evidence="5" id="KW-0732">Signal</keyword>
<keyword evidence="9" id="KW-0961">Cell wall biogenesis/degradation</keyword>
<comment type="similarity">
    <text evidence="2">Belongs to the BIG1 family.</text>
</comment>
<keyword evidence="6" id="KW-0256">Endoplasmic reticulum</keyword>
<evidence type="ECO:0000256" key="2">
    <source>
        <dbReference type="ARBA" id="ARBA00008203"/>
    </source>
</evidence>
<evidence type="ECO:0000256" key="11">
    <source>
        <dbReference type="SAM" id="Phobius"/>
    </source>
</evidence>
<feature type="transmembrane region" description="Helical" evidence="11">
    <location>
        <begin position="267"/>
        <end position="292"/>
    </location>
</feature>
<comment type="subcellular location">
    <subcellularLocation>
        <location evidence="1">Endoplasmic reticulum membrane</location>
        <topology evidence="1">Single-pass type I membrane protein</topology>
    </subcellularLocation>
</comment>
<dbReference type="PANTHER" id="PTHR28285:SF1">
    <property type="entry name" value="PROTEIN BIG1"/>
    <property type="match status" value="1"/>
</dbReference>
<feature type="compositionally biased region" description="Polar residues" evidence="10">
    <location>
        <begin position="17"/>
        <end position="26"/>
    </location>
</feature>
<organism evidence="12 13">
    <name type="scientific">Candolleomyces aberdarensis</name>
    <dbReference type="NCBI Taxonomy" id="2316362"/>
    <lineage>
        <taxon>Eukaryota</taxon>
        <taxon>Fungi</taxon>
        <taxon>Dikarya</taxon>
        <taxon>Basidiomycota</taxon>
        <taxon>Agaricomycotina</taxon>
        <taxon>Agaricomycetes</taxon>
        <taxon>Agaricomycetidae</taxon>
        <taxon>Agaricales</taxon>
        <taxon>Agaricineae</taxon>
        <taxon>Psathyrellaceae</taxon>
        <taxon>Candolleomyces</taxon>
    </lineage>
</organism>
<protein>
    <recommendedName>
        <fullName evidence="3">Protein BIG1</fullName>
    </recommendedName>
</protein>
<evidence type="ECO:0000256" key="7">
    <source>
        <dbReference type="ARBA" id="ARBA00022989"/>
    </source>
</evidence>
<evidence type="ECO:0000256" key="4">
    <source>
        <dbReference type="ARBA" id="ARBA00022692"/>
    </source>
</evidence>
<reference evidence="12 13" key="1">
    <citation type="submission" date="2019-01" db="EMBL/GenBank/DDBJ databases">
        <title>Draft genome sequence of Psathyrella aberdarensis IHI B618.</title>
        <authorList>
            <person name="Buettner E."/>
            <person name="Kellner H."/>
        </authorList>
    </citation>
    <scope>NUCLEOTIDE SEQUENCE [LARGE SCALE GENOMIC DNA]</scope>
    <source>
        <strain evidence="12 13">IHI B618</strain>
    </source>
</reference>
<dbReference type="Proteomes" id="UP000290288">
    <property type="component" value="Unassembled WGS sequence"/>
</dbReference>
<evidence type="ECO:0000256" key="8">
    <source>
        <dbReference type="ARBA" id="ARBA00023136"/>
    </source>
</evidence>
<evidence type="ECO:0000256" key="5">
    <source>
        <dbReference type="ARBA" id="ARBA00022729"/>
    </source>
</evidence>
<accession>A0A4Q2DM13</accession>
<evidence type="ECO:0000256" key="1">
    <source>
        <dbReference type="ARBA" id="ARBA00004115"/>
    </source>
</evidence>
<keyword evidence="7 11" id="KW-1133">Transmembrane helix</keyword>
<evidence type="ECO:0000256" key="10">
    <source>
        <dbReference type="SAM" id="MobiDB-lite"/>
    </source>
</evidence>
<evidence type="ECO:0000256" key="9">
    <source>
        <dbReference type="ARBA" id="ARBA00023316"/>
    </source>
</evidence>
<proteinExistence type="inferred from homology"/>
<keyword evidence="13" id="KW-1185">Reference proteome</keyword>
<dbReference type="GO" id="GO:0006078">
    <property type="term" value="P:(1-&gt;6)-beta-D-glucan biosynthetic process"/>
    <property type="evidence" value="ECO:0007669"/>
    <property type="project" value="TreeGrafter"/>
</dbReference>
<dbReference type="EMBL" id="SDEE01000118">
    <property type="protein sequence ID" value="RXW21170.1"/>
    <property type="molecule type" value="Genomic_DNA"/>
</dbReference>
<keyword evidence="8 11" id="KW-0472">Membrane</keyword>
<sequence length="312" mass="33937">MCFPLPDRAKPSRSSHRTGSAVHSTQRSWFNSIRHDETALPPPSGPSPGVCFLKYRTITHLVVFEVERSEAIEGLPSSAVEASTVLNSLLSSDEICSYDAVVLVQQRGLHAADLRNLSPESSDLPRFLSSSSSSRTFQYLVNDDASSLLPSRGRNVAEECQSRLVQYSPGDAGIVLDHDLKHVINLEMPALTESGAARKEEMQEQEQALAEELSWLSKAFPNHLVVYSGVPVSALKARASSSVLAAANDDLPEGGILKRYQLLTPGLITALLIVFFVLIPFLFVGINALAGIQSPVKMDIPKGFNAQEKKNQ</sequence>
<name>A0A4Q2DM13_9AGAR</name>
<keyword evidence="4 11" id="KW-0812">Transmembrane</keyword>
<evidence type="ECO:0000313" key="13">
    <source>
        <dbReference type="Proteomes" id="UP000290288"/>
    </source>
</evidence>